<keyword evidence="3" id="KW-1185">Reference proteome</keyword>
<evidence type="ECO:0000259" key="1">
    <source>
        <dbReference type="Pfam" id="PF11741"/>
    </source>
</evidence>
<dbReference type="Gene3D" id="2.60.40.3500">
    <property type="match status" value="1"/>
</dbReference>
<dbReference type="RefSeq" id="WP_313834411.1">
    <property type="nucleotide sequence ID" value="NZ_JAQOUE010000002.1"/>
</dbReference>
<gene>
    <name evidence="2" type="ORF">PPG34_15795</name>
</gene>
<accession>A0ABU3KBP6</accession>
<dbReference type="Pfam" id="PF11741">
    <property type="entry name" value="AMIN"/>
    <property type="match status" value="1"/>
</dbReference>
<organism evidence="2 3">
    <name type="scientific">Candidatus Nitronereus thalassa</name>
    <dbReference type="NCBI Taxonomy" id="3020898"/>
    <lineage>
        <taxon>Bacteria</taxon>
        <taxon>Pseudomonadati</taxon>
        <taxon>Nitrospirota</taxon>
        <taxon>Nitrospiria</taxon>
        <taxon>Nitrospirales</taxon>
        <taxon>Nitrospiraceae</taxon>
        <taxon>Candidatus Nitronereus</taxon>
    </lineage>
</organism>
<feature type="domain" description="AMIN" evidence="1">
    <location>
        <begin position="8"/>
        <end position="93"/>
    </location>
</feature>
<reference evidence="2 3" key="1">
    <citation type="journal article" date="2023" name="ISME J.">
        <title>Cultivation and genomic characterization of novel and ubiquitous marine nitrite-oxidizing bacteria from the Nitrospirales.</title>
        <authorList>
            <person name="Mueller A.J."/>
            <person name="Daebeler A."/>
            <person name="Herbold C.W."/>
            <person name="Kirkegaard R.H."/>
            <person name="Daims H."/>
        </authorList>
    </citation>
    <scope>NUCLEOTIDE SEQUENCE [LARGE SCALE GENOMIC DNA]</scope>
    <source>
        <strain evidence="2 3">EB</strain>
    </source>
</reference>
<proteinExistence type="predicted"/>
<dbReference type="Proteomes" id="UP001250932">
    <property type="component" value="Unassembled WGS sequence"/>
</dbReference>
<name>A0ABU3KBP6_9BACT</name>
<comment type="caution">
    <text evidence="2">The sequence shown here is derived from an EMBL/GenBank/DDBJ whole genome shotgun (WGS) entry which is preliminary data.</text>
</comment>
<dbReference type="EMBL" id="JAQOUE010000002">
    <property type="protein sequence ID" value="MDT7043818.1"/>
    <property type="molecule type" value="Genomic_DNA"/>
</dbReference>
<evidence type="ECO:0000313" key="3">
    <source>
        <dbReference type="Proteomes" id="UP001250932"/>
    </source>
</evidence>
<evidence type="ECO:0000313" key="2">
    <source>
        <dbReference type="EMBL" id="MDT7043818.1"/>
    </source>
</evidence>
<dbReference type="InterPro" id="IPR021731">
    <property type="entry name" value="AMIN_dom"/>
</dbReference>
<protein>
    <submittedName>
        <fullName evidence="2">AMIN domain-containing protein</fullName>
    </submittedName>
</protein>
<sequence>MRRAVKKIAVQRGDDDITIVIQGNGPLTYRLTPVDALRLSLDLPNVVSAIRFQLLPVDHRLLKQIRIGQHPKKLRLVFDLNHPIDKGLQYAIKVVEDQLAMRLSLVVPPG</sequence>